<comment type="caution">
    <text evidence="3">The sequence shown here is derived from an EMBL/GenBank/DDBJ whole genome shotgun (WGS) entry which is preliminary data.</text>
</comment>
<name>A0ABW3U542_9BACL</name>
<evidence type="ECO:0000256" key="1">
    <source>
        <dbReference type="SAM" id="Phobius"/>
    </source>
</evidence>
<protein>
    <submittedName>
        <fullName evidence="3">DUF58 domain-containing protein</fullName>
    </submittedName>
</protein>
<proteinExistence type="predicted"/>
<dbReference type="PANTHER" id="PTHR34351:SF2">
    <property type="entry name" value="DUF58 DOMAIN-CONTAINING PROTEIN"/>
    <property type="match status" value="1"/>
</dbReference>
<sequence length="402" mass="46104">MKWTRYETGFSAIQQGMVITFVFAIFSFLLSQLLLTACFAAVFATLAYQNRYFSKVGQHFTLKVKSKQNRILIGDEEELILEIENGVVPIWNAVLTMSIEDAVLPKEVPLKNYSGIYDLTVPVAVGSNKKIEIKIPLEGKRRGVSRITRVVIEIPHLFGDGFVMMELDEPIYYQSLVYPKITPLDGSLKSSPFKPGEVEQRQSLYRDTFQPVGTRDYVPTDRFDQIHWKASARMQKLQTKEFLPVSSQNVVLMLNVIEKDRKSEDFERKVERLTSYAHFCTSHQIPYSVAINIRTFGATPYIFIPANQGKIHFLKVMETLAQISDKHAKMPFEDVMQSMAAKGQLSPTIVLVSHETNRLNSLCYKWSKQYKVILDHAYEGEEQKWDMTQPQLTKIDSFYPSA</sequence>
<reference evidence="4" key="1">
    <citation type="journal article" date="2019" name="Int. J. Syst. Evol. Microbiol.">
        <title>The Global Catalogue of Microorganisms (GCM) 10K type strain sequencing project: providing services to taxonomists for standard genome sequencing and annotation.</title>
        <authorList>
            <consortium name="The Broad Institute Genomics Platform"/>
            <consortium name="The Broad Institute Genome Sequencing Center for Infectious Disease"/>
            <person name="Wu L."/>
            <person name="Ma J."/>
        </authorList>
    </citation>
    <scope>NUCLEOTIDE SEQUENCE [LARGE SCALE GENOMIC DNA]</scope>
    <source>
        <strain evidence="4">CCUG 53915</strain>
    </source>
</reference>
<accession>A0ABW3U542</accession>
<keyword evidence="1" id="KW-0472">Membrane</keyword>
<keyword evidence="1" id="KW-1133">Transmembrane helix</keyword>
<dbReference type="InterPro" id="IPR002881">
    <property type="entry name" value="DUF58"/>
</dbReference>
<keyword evidence="4" id="KW-1185">Reference proteome</keyword>
<dbReference type="Pfam" id="PF01882">
    <property type="entry name" value="DUF58"/>
    <property type="match status" value="1"/>
</dbReference>
<dbReference type="EMBL" id="JBHTLT010000130">
    <property type="protein sequence ID" value="MFD1206809.1"/>
    <property type="molecule type" value="Genomic_DNA"/>
</dbReference>
<dbReference type="RefSeq" id="WP_381482450.1">
    <property type="nucleotide sequence ID" value="NZ_JBHTLT010000130.1"/>
</dbReference>
<gene>
    <name evidence="3" type="ORF">ACFQ38_17065</name>
</gene>
<dbReference type="Proteomes" id="UP001597231">
    <property type="component" value="Unassembled WGS sequence"/>
</dbReference>
<evidence type="ECO:0000313" key="3">
    <source>
        <dbReference type="EMBL" id="MFD1206809.1"/>
    </source>
</evidence>
<organism evidence="3 4">
    <name type="scientific">Sporosarcina contaminans</name>
    <dbReference type="NCBI Taxonomy" id="633403"/>
    <lineage>
        <taxon>Bacteria</taxon>
        <taxon>Bacillati</taxon>
        <taxon>Bacillota</taxon>
        <taxon>Bacilli</taxon>
        <taxon>Bacillales</taxon>
        <taxon>Caryophanaceae</taxon>
        <taxon>Sporosarcina</taxon>
    </lineage>
</organism>
<keyword evidence="1" id="KW-0812">Transmembrane</keyword>
<dbReference type="PANTHER" id="PTHR34351">
    <property type="entry name" value="SLR1927 PROTEIN-RELATED"/>
    <property type="match status" value="1"/>
</dbReference>
<feature type="domain" description="DUF58" evidence="2">
    <location>
        <begin position="214"/>
        <end position="329"/>
    </location>
</feature>
<evidence type="ECO:0000259" key="2">
    <source>
        <dbReference type="Pfam" id="PF01882"/>
    </source>
</evidence>
<feature type="transmembrane region" description="Helical" evidence="1">
    <location>
        <begin position="21"/>
        <end position="48"/>
    </location>
</feature>
<evidence type="ECO:0000313" key="4">
    <source>
        <dbReference type="Proteomes" id="UP001597231"/>
    </source>
</evidence>